<dbReference type="InterPro" id="IPR036010">
    <property type="entry name" value="2Fe-2S_ferredoxin-like_sf"/>
</dbReference>
<dbReference type="PANTHER" id="PTHR11908:SF132">
    <property type="entry name" value="ALDEHYDE OXIDASE 1-RELATED"/>
    <property type="match status" value="1"/>
</dbReference>
<feature type="binding site" evidence="16">
    <location>
        <position position="61"/>
    </location>
    <ligand>
        <name>[2Fe-2S] cluster</name>
        <dbReference type="ChEBI" id="CHEBI:190135"/>
        <label>1</label>
    </ligand>
</feature>
<dbReference type="PANTHER" id="PTHR11908">
    <property type="entry name" value="XANTHINE DEHYDROGENASE"/>
    <property type="match status" value="1"/>
</dbReference>
<dbReference type="GO" id="GO:0005777">
    <property type="term" value="C:peroxisome"/>
    <property type="evidence" value="ECO:0007669"/>
    <property type="project" value="UniProtKB-SubCell"/>
</dbReference>
<feature type="binding site" evidence="16">
    <location>
        <position position="128"/>
    </location>
    <ligand>
        <name>[2Fe-2S] cluster</name>
        <dbReference type="ChEBI" id="CHEBI:190135"/>
        <label>2</label>
    </ligand>
</feature>
<keyword evidence="9" id="KW-0560">Oxidoreductase</keyword>
<evidence type="ECO:0000256" key="15">
    <source>
        <dbReference type="PIRSR" id="PIRSR000127-2"/>
    </source>
</evidence>
<keyword evidence="8 15" id="KW-0274">FAD</keyword>
<feature type="active site" description="Proton acceptor" evidence="14">
    <location>
        <position position="1266"/>
    </location>
</feature>
<dbReference type="Pfam" id="PF01315">
    <property type="entry name" value="Ald_Xan_dh_C"/>
    <property type="match status" value="1"/>
</dbReference>
<dbReference type="InterPro" id="IPR036884">
    <property type="entry name" value="2Fe-2S-bd_dom_sf"/>
</dbReference>
<dbReference type="InterPro" id="IPR008274">
    <property type="entry name" value="AldOxase/xan_DH_MoCoBD1"/>
</dbReference>
<accession>A0AAE1KBM1</accession>
<dbReference type="FunFam" id="3.30.365.10:FF:000001">
    <property type="entry name" value="Xanthine dehydrogenase oxidase"/>
    <property type="match status" value="1"/>
</dbReference>
<dbReference type="InterPro" id="IPR002888">
    <property type="entry name" value="2Fe-2S-bd"/>
</dbReference>
<dbReference type="SUPFAM" id="SSF47741">
    <property type="entry name" value="CO dehydrogenase ISP C-domain like"/>
    <property type="match status" value="1"/>
</dbReference>
<feature type="binding site" evidence="16">
    <location>
        <position position="162"/>
    </location>
    <ligand>
        <name>[2Fe-2S] cluster</name>
        <dbReference type="ChEBI" id="CHEBI:190135"/>
        <label>2</label>
    </ligand>
</feature>
<dbReference type="SUPFAM" id="SSF56003">
    <property type="entry name" value="Molybdenum cofactor-binding domain"/>
    <property type="match status" value="1"/>
</dbReference>
<evidence type="ECO:0000259" key="18">
    <source>
        <dbReference type="PROSITE" id="PS51387"/>
    </source>
</evidence>
<dbReference type="Pfam" id="PF01799">
    <property type="entry name" value="Fer2_2"/>
    <property type="match status" value="1"/>
</dbReference>
<dbReference type="InterPro" id="IPR006058">
    <property type="entry name" value="2Fe2S_fd_BS"/>
</dbReference>
<keyword evidence="4 16" id="KW-0500">Molybdenum</keyword>
<keyword evidence="10 16" id="KW-0408">Iron</keyword>
<keyword evidence="7 16" id="KW-0479">Metal-binding</keyword>
<dbReference type="InterPro" id="IPR037165">
    <property type="entry name" value="AldOxase/xan_DH_Mopterin-bd_sf"/>
</dbReference>
<evidence type="ECO:0008006" key="21">
    <source>
        <dbReference type="Google" id="ProtNLM"/>
    </source>
</evidence>
<comment type="cofactor">
    <cofactor evidence="1 15">
        <name>FAD</name>
        <dbReference type="ChEBI" id="CHEBI:57692"/>
    </cofactor>
</comment>
<comment type="cofactor">
    <cofactor evidence="16">
        <name>Mo-molybdopterin</name>
        <dbReference type="ChEBI" id="CHEBI:71302"/>
    </cofactor>
    <text evidence="16">Binds 1 Mo-molybdopterin (Mo-MPT) cofactor per subunit.</text>
</comment>
<dbReference type="SUPFAM" id="SSF54665">
    <property type="entry name" value="CO dehydrogenase molybdoprotein N-domain-like"/>
    <property type="match status" value="1"/>
</dbReference>
<dbReference type="GO" id="GO:0051537">
    <property type="term" value="F:2 iron, 2 sulfur cluster binding"/>
    <property type="evidence" value="ECO:0007669"/>
    <property type="project" value="UniProtKB-KW"/>
</dbReference>
<feature type="binding site" evidence="15">
    <location>
        <position position="434"/>
    </location>
    <ligand>
        <name>FAD</name>
        <dbReference type="ChEBI" id="CHEBI:57692"/>
    </ligand>
</feature>
<dbReference type="Gene3D" id="3.30.390.50">
    <property type="entry name" value="CO dehydrogenase flavoprotein, C-terminal domain"/>
    <property type="match status" value="1"/>
</dbReference>
<dbReference type="EMBL" id="JAWQEG010002581">
    <property type="protein sequence ID" value="KAK3870981.1"/>
    <property type="molecule type" value="Genomic_DNA"/>
</dbReference>
<dbReference type="Pfam" id="PF00111">
    <property type="entry name" value="Fer2"/>
    <property type="match status" value="1"/>
</dbReference>
<dbReference type="SMART" id="SM01092">
    <property type="entry name" value="CO_deh_flav_C"/>
    <property type="match status" value="1"/>
</dbReference>
<sequence length="1358" mass="149377">MPDTDTMIDQPPRRVRFRINGVPYTVGPDVPPWTRLVDYLRKWAHLEGTKVLCREGGCGLCTVVATVPNLHQDPPTTKTISVHACQTLVYSCAGWNIETIEFLGNRYKGYHSLQKALDGFYGTQCGYCSPGFIMTMYGQLKSSGRLSVSQVENSLDGNLCRCTGYRPILDAFKSLADDGCQSLKDKLTDIEDAYKAKCPKSGETCKGKCGGNKKEGSELCNHTRASDQDQDHGVGVGEELQLNVEGVQWYKPNTITGVLNILKKLKPEDKVYVVVGNTGQGVYKNDGPFTAYINTGGVGELYTIQHGPPLVLGANVSIGQCIKVFGEVANSVSGYHHLDAIADHWNRVANVSVRNVGSWAGNLMMKHKHQEFPSDLFLTLMVCEARLVLQSADTPENTTEVTIQRFLNTDMSRKIIHSIILPPLEANVKVRTFKISPRTVNAHAYVNACFKVKLDPADGFKVLEKPSFLFGGINPTFIHADQTETFLTGRRLTDEGTVVEAARTLGRELQPDAKPQDASPEYRRSLSQGLFFKTVIGLLESVVSNEVRSGGPSLQRPISSAHQEYDLNQDTWPVGKGVPKVESTVQISGEAEYLDDMADLPNEAHSAFVLSEYANAKIKSINATEALSVPGVLTVVMAGDVPGQNSFVVNAGPHPDPIFAGERVTYAGQAVALVVADQQDTAVRAARLVKVEYEDIQTPILTFQDALPHPERANTPINFITGKKEKPLILGDPEVAVKEAKHTLKGSLLQGSQFHLTMEPVSCRVVPVEDGYDVYATTQWPSECQAVVSKVLSVPAHRIKVMVRRIGGGYGGKISRQNVVVAATAVAARKLQRPVRTVLDLNTHMSLAGWREPYYSKYEVGFDDDGKVTGLKLEMMSDVGHVANEPSVAFQGSAVQNCYYIPNFLFQPKYIITDTAANTWCRTPGTVESVGTIENIMEHMASYLGRDPYDVRMVNMVPPGVPRLLVPPHTRNVVAEDIIPLLMQKAMYTQRKEEVLLFNRENRWKKRGLSLLPMWYGFHYHSMMRYSVHVVVYEHDGTVVVSHGGIEMGQGINTKVAQVVAHTLQIPLDLVVVKGSDTFIGANSMVTGGSLGSDLCAHGAKKACEALRERITPVKTRLEEKGEVPTWPELVKACLQADVDLSERYWTMQKEHPTGYDIWGACCLELELDVLTGQYLIRRMDLVEDCGRSLNPYVDIGQVEGSLIMGLGLYTSEMVKFDPTTGKKLSNGTWEYKPPTALDIPVDMRITLLPNAANPHGVLGSKATGEPALSLSYVVVTALRHAITAFRAENGDSSWFNMDTPLTVEKVHQLCEVSPGQFKLHTASTPSVDTIITPQDREELPAKKEMKEKGSVTLINSF</sequence>
<evidence type="ECO:0000256" key="8">
    <source>
        <dbReference type="ARBA" id="ARBA00022827"/>
    </source>
</evidence>
<dbReference type="Pfam" id="PF02738">
    <property type="entry name" value="MoCoBD_1"/>
    <property type="match status" value="1"/>
</dbReference>
<dbReference type="InterPro" id="IPR012675">
    <property type="entry name" value="Beta-grasp_dom_sf"/>
</dbReference>
<dbReference type="InterPro" id="IPR046867">
    <property type="entry name" value="AldOxase/xan_DH_MoCoBD2"/>
</dbReference>
<feature type="binding site" evidence="16">
    <location>
        <position position="779"/>
    </location>
    <ligand>
        <name>Mo-molybdopterin</name>
        <dbReference type="ChEBI" id="CHEBI:71302"/>
    </ligand>
    <ligandPart>
        <name>Mo</name>
        <dbReference type="ChEBI" id="CHEBI:28685"/>
    </ligandPart>
</feature>
<dbReference type="PROSITE" id="PS51387">
    <property type="entry name" value="FAD_PCMH"/>
    <property type="match status" value="1"/>
</dbReference>
<comment type="cofactor">
    <cofactor evidence="16">
        <name>[2Fe-2S] cluster</name>
        <dbReference type="ChEBI" id="CHEBI:190135"/>
    </cofactor>
    <text evidence="16">Binds 2 [2Fe-2S] clusters.</text>
</comment>
<evidence type="ECO:0000256" key="4">
    <source>
        <dbReference type="ARBA" id="ARBA00022505"/>
    </source>
</evidence>
<evidence type="ECO:0000256" key="1">
    <source>
        <dbReference type="ARBA" id="ARBA00001974"/>
    </source>
</evidence>
<evidence type="ECO:0000256" key="10">
    <source>
        <dbReference type="ARBA" id="ARBA00023004"/>
    </source>
</evidence>
<dbReference type="Gene3D" id="3.10.20.30">
    <property type="match status" value="1"/>
</dbReference>
<keyword evidence="6 16" id="KW-0001">2Fe-2S</keyword>
<dbReference type="Gene3D" id="3.30.465.10">
    <property type="match status" value="1"/>
</dbReference>
<gene>
    <name evidence="19" type="ORF">Pcinc_023844</name>
</gene>
<feature type="binding site" evidence="16">
    <location>
        <position position="922"/>
    </location>
    <ligand>
        <name>Mo-molybdopterin</name>
        <dbReference type="ChEBI" id="CHEBI:71302"/>
    </ligand>
    <ligandPart>
        <name>Mo</name>
        <dbReference type="ChEBI" id="CHEBI:28685"/>
    </ligandPart>
</feature>
<feature type="binding site" evidence="15">
    <location>
        <begin position="358"/>
        <end position="362"/>
    </location>
    <ligand>
        <name>FAD</name>
        <dbReference type="ChEBI" id="CHEBI:57692"/>
    </ligand>
</feature>
<dbReference type="CDD" id="cd00207">
    <property type="entry name" value="fer2"/>
    <property type="match status" value="1"/>
</dbReference>
<comment type="caution">
    <text evidence="19">The sequence shown here is derived from an EMBL/GenBank/DDBJ whole genome shotgun (WGS) entry which is preliminary data.</text>
</comment>
<feature type="binding site" evidence="16">
    <location>
        <position position="85"/>
    </location>
    <ligand>
        <name>[2Fe-2S] cluster</name>
        <dbReference type="ChEBI" id="CHEBI:190135"/>
        <label>1</label>
    </ligand>
</feature>
<dbReference type="FunFam" id="3.30.365.10:FF:000002">
    <property type="entry name" value="Xanthine dehydrogenase oxidase"/>
    <property type="match status" value="1"/>
</dbReference>
<feature type="domain" description="2Fe-2S ferredoxin-type" evidence="17">
    <location>
        <begin position="13"/>
        <end position="103"/>
    </location>
</feature>
<comment type="subcellular location">
    <subcellularLocation>
        <location evidence="2">Peroxisome</location>
    </subcellularLocation>
</comment>
<evidence type="ECO:0000259" key="17">
    <source>
        <dbReference type="PROSITE" id="PS51085"/>
    </source>
</evidence>
<dbReference type="GO" id="GO:0016491">
    <property type="term" value="F:oxidoreductase activity"/>
    <property type="evidence" value="ECO:0007669"/>
    <property type="project" value="UniProtKB-KW"/>
</dbReference>
<dbReference type="PROSITE" id="PS00197">
    <property type="entry name" value="2FE2S_FER_1"/>
    <property type="match status" value="1"/>
</dbReference>
<dbReference type="PROSITE" id="PS51085">
    <property type="entry name" value="2FE2S_FER_2"/>
    <property type="match status" value="1"/>
</dbReference>
<evidence type="ECO:0000256" key="3">
    <source>
        <dbReference type="ARBA" id="ARBA00006849"/>
    </source>
</evidence>
<proteinExistence type="inferred from homology"/>
<dbReference type="InterPro" id="IPR016208">
    <property type="entry name" value="Ald_Oxase/xanthine_DH-like"/>
</dbReference>
<dbReference type="InterPro" id="IPR005107">
    <property type="entry name" value="CO_DH_flav_C"/>
</dbReference>
<comment type="similarity">
    <text evidence="3">Belongs to the xanthine dehydrogenase family.</text>
</comment>
<dbReference type="InterPro" id="IPR001041">
    <property type="entry name" value="2Fe-2S_ferredoxin-type"/>
</dbReference>
<dbReference type="Pfam" id="PF03450">
    <property type="entry name" value="CO_deh_flav_C"/>
    <property type="match status" value="1"/>
</dbReference>
<dbReference type="GO" id="GO:0005506">
    <property type="term" value="F:iron ion binding"/>
    <property type="evidence" value="ECO:0007669"/>
    <property type="project" value="InterPro"/>
</dbReference>
<evidence type="ECO:0000313" key="19">
    <source>
        <dbReference type="EMBL" id="KAK3870981.1"/>
    </source>
</evidence>
<name>A0AAE1KBM1_PETCI</name>
<evidence type="ECO:0000256" key="6">
    <source>
        <dbReference type="ARBA" id="ARBA00022714"/>
    </source>
</evidence>
<dbReference type="Gene3D" id="1.10.150.120">
    <property type="entry name" value="[2Fe-2S]-binding domain"/>
    <property type="match status" value="1"/>
</dbReference>
<dbReference type="GO" id="GO:0071949">
    <property type="term" value="F:FAD binding"/>
    <property type="evidence" value="ECO:0007669"/>
    <property type="project" value="InterPro"/>
</dbReference>
<evidence type="ECO:0000256" key="2">
    <source>
        <dbReference type="ARBA" id="ARBA00004275"/>
    </source>
</evidence>
<feature type="binding site" evidence="16">
    <location>
        <position position="125"/>
    </location>
    <ligand>
        <name>[2Fe-2S] cluster</name>
        <dbReference type="ChEBI" id="CHEBI:190135"/>
        <label>2</label>
    </ligand>
</feature>
<keyword evidence="12" id="KW-0576">Peroxisome</keyword>
<dbReference type="InterPro" id="IPR036318">
    <property type="entry name" value="FAD-bd_PCMH-like_sf"/>
</dbReference>
<reference evidence="19" key="1">
    <citation type="submission" date="2023-10" db="EMBL/GenBank/DDBJ databases">
        <title>Genome assemblies of two species of porcelain crab, Petrolisthes cinctipes and Petrolisthes manimaculis (Anomura: Porcellanidae).</title>
        <authorList>
            <person name="Angst P."/>
        </authorList>
    </citation>
    <scope>NUCLEOTIDE SEQUENCE</scope>
    <source>
        <strain evidence="19">PB745_01</strain>
        <tissue evidence="19">Gill</tissue>
    </source>
</reference>
<dbReference type="InterPro" id="IPR016169">
    <property type="entry name" value="FAD-bd_PCMH_sub2"/>
</dbReference>
<keyword evidence="5" id="KW-0285">Flavoprotein</keyword>
<dbReference type="Pfam" id="PF00941">
    <property type="entry name" value="FAD_binding_5"/>
    <property type="match status" value="1"/>
</dbReference>
<dbReference type="InterPro" id="IPR036683">
    <property type="entry name" value="CO_DH_flav_C_dom_sf"/>
</dbReference>
<keyword evidence="20" id="KW-1185">Reference proteome</keyword>
<evidence type="ECO:0000256" key="16">
    <source>
        <dbReference type="PIRSR" id="PIRSR000127-3"/>
    </source>
</evidence>
<evidence type="ECO:0000313" key="20">
    <source>
        <dbReference type="Proteomes" id="UP001286313"/>
    </source>
</evidence>
<evidence type="ECO:0000256" key="11">
    <source>
        <dbReference type="ARBA" id="ARBA00023014"/>
    </source>
</evidence>
<dbReference type="Gene3D" id="3.90.1170.50">
    <property type="entry name" value="Aldehyde oxidase/xanthine dehydrogenase, a/b hammerhead"/>
    <property type="match status" value="1"/>
</dbReference>
<evidence type="ECO:0000256" key="12">
    <source>
        <dbReference type="ARBA" id="ARBA00023140"/>
    </source>
</evidence>
<feature type="binding site" evidence="16">
    <location>
        <position position="58"/>
    </location>
    <ligand>
        <name>[2Fe-2S] cluster</name>
        <dbReference type="ChEBI" id="CHEBI:190135"/>
        <label>1</label>
    </ligand>
</feature>
<dbReference type="FunFam" id="3.30.390.50:FF:000003">
    <property type="entry name" value="Aldehyde oxidase1"/>
    <property type="match status" value="1"/>
</dbReference>
<dbReference type="InterPro" id="IPR002346">
    <property type="entry name" value="Mopterin_DH_FAD-bd"/>
</dbReference>
<dbReference type="InterPro" id="IPR000674">
    <property type="entry name" value="Ald_Oxase/Xan_DH_a/b"/>
</dbReference>
<organism evidence="19 20">
    <name type="scientific">Petrolisthes cinctipes</name>
    <name type="common">Flat porcelain crab</name>
    <dbReference type="NCBI Taxonomy" id="88211"/>
    <lineage>
        <taxon>Eukaryota</taxon>
        <taxon>Metazoa</taxon>
        <taxon>Ecdysozoa</taxon>
        <taxon>Arthropoda</taxon>
        <taxon>Crustacea</taxon>
        <taxon>Multicrustacea</taxon>
        <taxon>Malacostraca</taxon>
        <taxon>Eumalacostraca</taxon>
        <taxon>Eucarida</taxon>
        <taxon>Decapoda</taxon>
        <taxon>Pleocyemata</taxon>
        <taxon>Anomura</taxon>
        <taxon>Galatheoidea</taxon>
        <taxon>Porcellanidae</taxon>
        <taxon>Petrolisthes</taxon>
    </lineage>
</organism>
<dbReference type="InterPro" id="IPR036856">
    <property type="entry name" value="Ald_Oxase/Xan_DH_a/b_sf"/>
</dbReference>
<dbReference type="InterPro" id="IPR016166">
    <property type="entry name" value="FAD-bd_PCMH"/>
</dbReference>
<dbReference type="SUPFAM" id="SSF56176">
    <property type="entry name" value="FAD-binding/transporter-associated domain-like"/>
    <property type="match status" value="1"/>
</dbReference>
<evidence type="ECO:0000256" key="13">
    <source>
        <dbReference type="ARBA" id="ARBA00034078"/>
    </source>
</evidence>
<evidence type="ECO:0000256" key="7">
    <source>
        <dbReference type="ARBA" id="ARBA00022723"/>
    </source>
</evidence>
<evidence type="ECO:0000256" key="14">
    <source>
        <dbReference type="PIRSR" id="PIRSR000127-1"/>
    </source>
</evidence>
<evidence type="ECO:0000256" key="5">
    <source>
        <dbReference type="ARBA" id="ARBA00022630"/>
    </source>
</evidence>
<dbReference type="PIRSF" id="PIRSF000127">
    <property type="entry name" value="Xanthine_DH"/>
    <property type="match status" value="1"/>
</dbReference>
<protein>
    <recommendedName>
        <fullName evidence="21">Aldehyde oxidase</fullName>
    </recommendedName>
</protein>
<feature type="binding site" evidence="16">
    <location>
        <position position="160"/>
    </location>
    <ligand>
        <name>[2Fe-2S] cluster</name>
        <dbReference type="ChEBI" id="CHEBI:190135"/>
        <label>2</label>
    </ligand>
</feature>
<dbReference type="Gene3D" id="3.30.365.10">
    <property type="entry name" value="Aldehyde oxidase/xanthine dehydrogenase, molybdopterin binding domain"/>
    <property type="match status" value="4"/>
</dbReference>
<dbReference type="SMART" id="SM01008">
    <property type="entry name" value="Ald_Xan_dh_C"/>
    <property type="match status" value="1"/>
</dbReference>
<feature type="binding site" evidence="16">
    <location>
        <position position="53"/>
    </location>
    <ligand>
        <name>[2Fe-2S] cluster</name>
        <dbReference type="ChEBI" id="CHEBI:190135"/>
        <label>1</label>
    </ligand>
</feature>
<dbReference type="Pfam" id="PF20256">
    <property type="entry name" value="MoCoBD_2"/>
    <property type="match status" value="1"/>
</dbReference>
<dbReference type="Proteomes" id="UP001286313">
    <property type="component" value="Unassembled WGS sequence"/>
</dbReference>
<evidence type="ECO:0000256" key="9">
    <source>
        <dbReference type="ARBA" id="ARBA00023002"/>
    </source>
</evidence>
<dbReference type="SUPFAM" id="SSF54292">
    <property type="entry name" value="2Fe-2S ferredoxin-like"/>
    <property type="match status" value="1"/>
</dbReference>
<dbReference type="SUPFAM" id="SSF55447">
    <property type="entry name" value="CO dehydrogenase flavoprotein C-terminal domain-like"/>
    <property type="match status" value="1"/>
</dbReference>
<comment type="cofactor">
    <cofactor evidence="13">
        <name>[2Fe-2S] cluster</name>
        <dbReference type="ChEBI" id="CHEBI:190135"/>
    </cofactor>
</comment>
<feature type="binding site" evidence="16">
    <location>
        <position position="1089"/>
    </location>
    <ligand>
        <name>Mo-molybdopterin</name>
        <dbReference type="ChEBI" id="CHEBI:71302"/>
    </ligand>
    <ligandPart>
        <name>Mo</name>
        <dbReference type="ChEBI" id="CHEBI:28685"/>
    </ligandPart>
</feature>
<keyword evidence="11 16" id="KW-0411">Iron-sulfur</keyword>
<feature type="domain" description="FAD-binding PCMH-type" evidence="18">
    <location>
        <begin position="242"/>
        <end position="426"/>
    </location>
</feature>